<keyword evidence="1" id="KW-0812">Transmembrane</keyword>
<accession>A0A6C0J0X5</accession>
<name>A0A6C0J0X5_9ZZZZ</name>
<evidence type="ECO:0000313" key="2">
    <source>
        <dbReference type="EMBL" id="QHT98440.1"/>
    </source>
</evidence>
<evidence type="ECO:0000256" key="1">
    <source>
        <dbReference type="SAM" id="Phobius"/>
    </source>
</evidence>
<keyword evidence="1" id="KW-1133">Transmembrane helix</keyword>
<reference evidence="2" key="1">
    <citation type="journal article" date="2020" name="Nature">
        <title>Giant virus diversity and host interactions through global metagenomics.</title>
        <authorList>
            <person name="Schulz F."/>
            <person name="Roux S."/>
            <person name="Paez-Espino D."/>
            <person name="Jungbluth S."/>
            <person name="Walsh D.A."/>
            <person name="Denef V.J."/>
            <person name="McMahon K.D."/>
            <person name="Konstantinidis K.T."/>
            <person name="Eloe-Fadrosh E.A."/>
            <person name="Kyrpides N.C."/>
            <person name="Woyke T."/>
        </authorList>
    </citation>
    <scope>NUCLEOTIDE SEQUENCE</scope>
    <source>
        <strain evidence="2">GVMAG-M-3300025652-16</strain>
    </source>
</reference>
<dbReference type="AlphaFoldDB" id="A0A6C0J0X5"/>
<keyword evidence="1" id="KW-0472">Membrane</keyword>
<dbReference type="EMBL" id="MN740292">
    <property type="protein sequence ID" value="QHT98440.1"/>
    <property type="molecule type" value="Genomic_DNA"/>
</dbReference>
<feature type="transmembrane region" description="Helical" evidence="1">
    <location>
        <begin position="101"/>
        <end position="120"/>
    </location>
</feature>
<feature type="transmembrane region" description="Helical" evidence="1">
    <location>
        <begin position="7"/>
        <end position="25"/>
    </location>
</feature>
<feature type="transmembrane region" description="Helical" evidence="1">
    <location>
        <begin position="61"/>
        <end position="81"/>
    </location>
</feature>
<organism evidence="2">
    <name type="scientific">viral metagenome</name>
    <dbReference type="NCBI Taxonomy" id="1070528"/>
    <lineage>
        <taxon>unclassified sequences</taxon>
        <taxon>metagenomes</taxon>
        <taxon>organismal metagenomes</taxon>
    </lineage>
</organism>
<sequence>MKTPVNILLTAIMYWLVLYGTTLVPLISKNYYFNLIWMTVMLPNIMRFAIGNIPRLAVDRIFFLSSTFIALIVTFFINQISKETKDAITNHTAGTNEKLKLSALLAGTFTIGVLATYYSGIDNSIYSNMGWERPV</sequence>
<protein>
    <submittedName>
        <fullName evidence="2">Uncharacterized protein</fullName>
    </submittedName>
</protein>
<proteinExistence type="predicted"/>